<evidence type="ECO:0000259" key="4">
    <source>
        <dbReference type="PROSITE" id="PS01124"/>
    </source>
</evidence>
<dbReference type="Proteomes" id="UP000031866">
    <property type="component" value="Chromosome"/>
</dbReference>
<feature type="domain" description="HTH araC/xylS-type" evidence="4">
    <location>
        <begin position="8"/>
        <end position="106"/>
    </location>
</feature>
<dbReference type="Pfam" id="PF14526">
    <property type="entry name" value="Cass2"/>
    <property type="match status" value="1"/>
</dbReference>
<dbReference type="PRINTS" id="PR00032">
    <property type="entry name" value="HTHARAC"/>
</dbReference>
<organism evidence="5 6">
    <name type="scientific">Clostridium beijerinckii</name>
    <name type="common">Clostridium MP</name>
    <dbReference type="NCBI Taxonomy" id="1520"/>
    <lineage>
        <taxon>Bacteria</taxon>
        <taxon>Bacillati</taxon>
        <taxon>Bacillota</taxon>
        <taxon>Clostridia</taxon>
        <taxon>Eubacteriales</taxon>
        <taxon>Clostridiaceae</taxon>
        <taxon>Clostridium</taxon>
    </lineage>
</organism>
<dbReference type="PANTHER" id="PTHR47504:SF5">
    <property type="entry name" value="RIGHT ORIGIN-BINDING PROTEIN"/>
    <property type="match status" value="1"/>
</dbReference>
<dbReference type="Pfam" id="PF12833">
    <property type="entry name" value="HTH_18"/>
    <property type="match status" value="1"/>
</dbReference>
<name>A0A0B5QS29_CLOBE</name>
<evidence type="ECO:0000313" key="5">
    <source>
        <dbReference type="EMBL" id="AJH00873.1"/>
    </source>
</evidence>
<dbReference type="STRING" id="1520.LF65_04333"/>
<dbReference type="InterPro" id="IPR010499">
    <property type="entry name" value="AraC_E-bd"/>
</dbReference>
<dbReference type="GO" id="GO:0043565">
    <property type="term" value="F:sequence-specific DNA binding"/>
    <property type="evidence" value="ECO:0007669"/>
    <property type="project" value="InterPro"/>
</dbReference>
<dbReference type="InterPro" id="IPR050959">
    <property type="entry name" value="MarA-like"/>
</dbReference>
<dbReference type="KEGG" id="cbei:LF65_04333"/>
<dbReference type="Gene3D" id="1.10.10.60">
    <property type="entry name" value="Homeodomain-like"/>
    <property type="match status" value="2"/>
</dbReference>
<dbReference type="Gene3D" id="3.20.80.10">
    <property type="entry name" value="Regulatory factor, effector binding domain"/>
    <property type="match status" value="1"/>
</dbReference>
<evidence type="ECO:0000313" key="6">
    <source>
        <dbReference type="Proteomes" id="UP000031866"/>
    </source>
</evidence>
<dbReference type="SMART" id="SM00871">
    <property type="entry name" value="AraC_E_bind"/>
    <property type="match status" value="1"/>
</dbReference>
<evidence type="ECO:0000256" key="3">
    <source>
        <dbReference type="ARBA" id="ARBA00023163"/>
    </source>
</evidence>
<dbReference type="SUPFAM" id="SSF55136">
    <property type="entry name" value="Probable bacterial effector-binding domain"/>
    <property type="match status" value="1"/>
</dbReference>
<dbReference type="InterPro" id="IPR011256">
    <property type="entry name" value="Reg_factor_effector_dom_sf"/>
</dbReference>
<gene>
    <name evidence="5" type="ORF">LF65_04333</name>
</gene>
<dbReference type="EMBL" id="CP010086">
    <property type="protein sequence ID" value="AJH00873.1"/>
    <property type="molecule type" value="Genomic_DNA"/>
</dbReference>
<dbReference type="SMART" id="SM00342">
    <property type="entry name" value="HTH_ARAC"/>
    <property type="match status" value="1"/>
</dbReference>
<dbReference type="PROSITE" id="PS01124">
    <property type="entry name" value="HTH_ARAC_FAMILY_2"/>
    <property type="match status" value="1"/>
</dbReference>
<proteinExistence type="predicted"/>
<dbReference type="InterPro" id="IPR020449">
    <property type="entry name" value="Tscrpt_reg_AraC-type_HTH"/>
</dbReference>
<protein>
    <submittedName>
        <fullName evidence="5">AraC family transcriptional regulator</fullName>
    </submittedName>
</protein>
<dbReference type="PANTHER" id="PTHR47504">
    <property type="entry name" value="RIGHT ORIGIN-BINDING PROTEIN"/>
    <property type="match status" value="1"/>
</dbReference>
<dbReference type="InterPro" id="IPR029441">
    <property type="entry name" value="Cass2"/>
</dbReference>
<keyword evidence="1" id="KW-0805">Transcription regulation</keyword>
<evidence type="ECO:0000256" key="2">
    <source>
        <dbReference type="ARBA" id="ARBA00023125"/>
    </source>
</evidence>
<keyword evidence="3" id="KW-0804">Transcription</keyword>
<dbReference type="AlphaFoldDB" id="A0A0B5QS29"/>
<accession>A0A0B5QS29</accession>
<sequence length="285" mass="32595">MKWIEGISEAISYIEENITEEITIKNIAEKTFMSPFYFQKGFAMLCGFTVGEYIRQRRLTLAGSDLVSTDEKIIDIALKYGYASPDSFTKAFTRFHGVTPTAVRKDGAMIKSFAPLKIKFLLEGGYIMDYKVVEKDSFTVMGVSKVFKYENAFAEIPPFWTEHYEAGKGKFVCGMYGISIDESMGSDEFEYLIADNYNPSMEIPNGFVTKIIPKHTWAVFACKGAMPKSLQDMNRKIFSEWLPNCKDYEIAAGYNIEMYTDIADYPKGNQDENYYSEIWIPVKKK</sequence>
<dbReference type="InterPro" id="IPR018060">
    <property type="entry name" value="HTH_AraC"/>
</dbReference>
<evidence type="ECO:0000256" key="1">
    <source>
        <dbReference type="ARBA" id="ARBA00023015"/>
    </source>
</evidence>
<reference evidence="6" key="1">
    <citation type="submission" date="2014-12" db="EMBL/GenBank/DDBJ databases">
        <title>Genome sequence of Clostridium beijerinckii strain 59B.</title>
        <authorList>
            <person name="Little G.T."/>
            <person name="Minton N.P."/>
        </authorList>
    </citation>
    <scope>NUCLEOTIDE SEQUENCE [LARGE SCALE GENOMIC DNA]</scope>
    <source>
        <strain evidence="6">59B</strain>
    </source>
</reference>
<dbReference type="RefSeq" id="WP_041898863.1">
    <property type="nucleotide sequence ID" value="NZ_CP010086.2"/>
</dbReference>
<keyword evidence="2" id="KW-0238">DNA-binding</keyword>
<dbReference type="InterPro" id="IPR009057">
    <property type="entry name" value="Homeodomain-like_sf"/>
</dbReference>
<dbReference type="OrthoDB" id="9801123at2"/>
<dbReference type="GO" id="GO:0003700">
    <property type="term" value="F:DNA-binding transcription factor activity"/>
    <property type="evidence" value="ECO:0007669"/>
    <property type="project" value="InterPro"/>
</dbReference>
<dbReference type="SUPFAM" id="SSF46689">
    <property type="entry name" value="Homeodomain-like"/>
    <property type="match status" value="2"/>
</dbReference>